<feature type="compositionally biased region" description="Polar residues" evidence="1">
    <location>
        <begin position="286"/>
        <end position="295"/>
    </location>
</feature>
<dbReference type="EMBL" id="DF973369">
    <property type="protein sequence ID" value="GAU28208.1"/>
    <property type="molecule type" value="Genomic_DNA"/>
</dbReference>
<sequence>MHAVEEGGGSEDQNERIQEEIFNLRRRWELASVLDFLDVFSELLGKDLKVSAEEIEIGLVKPNALLAKLHIQILKGIPPVSRTLDDSDKWVTALSKKLATWWPWVAEGKNPLVPSKGEEISKYKELDPLDRLLLLKALCEVRADQHDVVSYINDALKEGTDISSFRKDAFGREGTGTSYWYDANTKAQSHRFYKETITTVSTPNRKGKGRSSLPVVNFQWETLASNLEEFSEVAEKLSSSKSSVEAFIGNRLQSEAIPVLEKLQKKKERALKQKQRQDKLLKDFQNSQSSGNTRSCRTRRPINYSFEAYDRTIKEAIQLTNKRKKSTPADQDKNRGSEDRGSEDESNVDVSSDSDDSKRDVQPMSESDDTGYENDNHSSSEENNEHESQMDNSEEHSSHAVSYPKGVRCSKRLAGVPGHAVPESMGLAAKQRVRQRPTRNTAIESTVVPDSEDEEQEGHTDLSESS</sequence>
<feature type="region of interest" description="Disordered" evidence="1">
    <location>
        <begin position="270"/>
        <end position="299"/>
    </location>
</feature>
<dbReference type="PANTHER" id="PTHR14296:SF12">
    <property type="entry name" value="DDT DOMAIN-CONTAINING PROTEIN DDR4 ISOFORM X1"/>
    <property type="match status" value="1"/>
</dbReference>
<proteinExistence type="predicted"/>
<organism evidence="2 3">
    <name type="scientific">Trifolium subterraneum</name>
    <name type="common">Subterranean clover</name>
    <dbReference type="NCBI Taxonomy" id="3900"/>
    <lineage>
        <taxon>Eukaryota</taxon>
        <taxon>Viridiplantae</taxon>
        <taxon>Streptophyta</taxon>
        <taxon>Embryophyta</taxon>
        <taxon>Tracheophyta</taxon>
        <taxon>Spermatophyta</taxon>
        <taxon>Magnoliopsida</taxon>
        <taxon>eudicotyledons</taxon>
        <taxon>Gunneridae</taxon>
        <taxon>Pentapetalae</taxon>
        <taxon>rosids</taxon>
        <taxon>fabids</taxon>
        <taxon>Fabales</taxon>
        <taxon>Fabaceae</taxon>
        <taxon>Papilionoideae</taxon>
        <taxon>50 kb inversion clade</taxon>
        <taxon>NPAAA clade</taxon>
        <taxon>Hologalegina</taxon>
        <taxon>IRL clade</taxon>
        <taxon>Trifolieae</taxon>
        <taxon>Trifolium</taxon>
    </lineage>
</organism>
<reference evidence="3" key="1">
    <citation type="journal article" date="2017" name="Front. Plant Sci.">
        <title>Climate Clever Clovers: New Paradigm to Reduce the Environmental Footprint of Ruminants by Breeding Low Methanogenic Forages Utilizing Haplotype Variation.</title>
        <authorList>
            <person name="Kaur P."/>
            <person name="Appels R."/>
            <person name="Bayer P.E."/>
            <person name="Keeble-Gagnere G."/>
            <person name="Wang J."/>
            <person name="Hirakawa H."/>
            <person name="Shirasawa K."/>
            <person name="Vercoe P."/>
            <person name="Stefanova K."/>
            <person name="Durmic Z."/>
            <person name="Nichols P."/>
            <person name="Revell C."/>
            <person name="Isobe S.N."/>
            <person name="Edwards D."/>
            <person name="Erskine W."/>
        </authorList>
    </citation>
    <scope>NUCLEOTIDE SEQUENCE [LARGE SCALE GENOMIC DNA]</scope>
    <source>
        <strain evidence="3">cv. Daliak</strain>
    </source>
</reference>
<dbReference type="InterPro" id="IPR028938">
    <property type="entry name" value="Rsf1-like"/>
</dbReference>
<feature type="compositionally biased region" description="Basic and acidic residues" evidence="1">
    <location>
        <begin position="374"/>
        <end position="398"/>
    </location>
</feature>
<evidence type="ECO:0000256" key="1">
    <source>
        <dbReference type="SAM" id="MobiDB-lite"/>
    </source>
</evidence>
<dbReference type="AlphaFoldDB" id="A0A2Z6M9J1"/>
<feature type="compositionally biased region" description="Basic and acidic residues" evidence="1">
    <location>
        <begin position="330"/>
        <end position="340"/>
    </location>
</feature>
<evidence type="ECO:0000313" key="2">
    <source>
        <dbReference type="EMBL" id="GAU28208.1"/>
    </source>
</evidence>
<keyword evidence="3" id="KW-1185">Reference proteome</keyword>
<accession>A0A2Z6M9J1</accession>
<evidence type="ECO:0000313" key="3">
    <source>
        <dbReference type="Proteomes" id="UP000242715"/>
    </source>
</evidence>
<protein>
    <recommendedName>
        <fullName evidence="4">DDT domain-containing protein</fullName>
    </recommendedName>
</protein>
<dbReference type="Proteomes" id="UP000242715">
    <property type="component" value="Unassembled WGS sequence"/>
</dbReference>
<dbReference type="GO" id="GO:0031213">
    <property type="term" value="C:RSF complex"/>
    <property type="evidence" value="ECO:0007669"/>
    <property type="project" value="InterPro"/>
</dbReference>
<dbReference type="PANTHER" id="PTHR14296">
    <property type="entry name" value="REMODELING AND SPACING FACTOR 1"/>
    <property type="match status" value="1"/>
</dbReference>
<dbReference type="GO" id="GO:0006355">
    <property type="term" value="P:regulation of DNA-templated transcription"/>
    <property type="evidence" value="ECO:0007669"/>
    <property type="project" value="InterPro"/>
</dbReference>
<dbReference type="OrthoDB" id="303107at2759"/>
<feature type="compositionally biased region" description="Basic and acidic residues" evidence="1">
    <location>
        <begin position="457"/>
        <end position="466"/>
    </location>
</feature>
<evidence type="ECO:0008006" key="4">
    <source>
        <dbReference type="Google" id="ProtNLM"/>
    </source>
</evidence>
<name>A0A2Z6M9J1_TRISU</name>
<feature type="region of interest" description="Disordered" evidence="1">
    <location>
        <begin position="319"/>
        <end position="466"/>
    </location>
</feature>
<gene>
    <name evidence="2" type="ORF">TSUD_313670</name>
</gene>